<sequence length="407" mass="46209">MGGSDNDSLELTDFILGAFGAALTLLNLIALYADMVATIRQAPKQMREAFGNVRQQLSEEREALTHQMRQSRLTQEQQHKLRAAAAAAKRHHDDANNTAAGGANGKGNDQNVVLLPLTYTDETLLLHYNTLKGLWLQFKELERPFLLPLDEVHLAESAAYQLDRDDSWNTEHFRAARLDPPPPKYGSKHKTPSEQQHGGHHHNSKKSKSSAYDHKHEFLGPEALESLYQCSFVHRFIWWRTKPDVKRLGEKVVKIMLRRMEREVTQTRLMVMQSRGMDFKYDGLFYENAMGGGPPPHHDNNDGGGGYDTRAATEAEHRKMAHRRSSRRGTAAVPTTSFAGAAAAMADGERWVRARRASSEGREGRIYRQRDDIDHGREYYLARQEAANWWGPRGGVRHSRSRSPRRI</sequence>
<keyword evidence="2" id="KW-1133">Transmembrane helix</keyword>
<comment type="caution">
    <text evidence="3">The sequence shown here is derived from an EMBL/GenBank/DDBJ whole genome shotgun (WGS) entry which is preliminary data.</text>
</comment>
<protein>
    <submittedName>
        <fullName evidence="3">Uncharacterized protein</fullName>
    </submittedName>
</protein>
<feature type="compositionally biased region" description="Basic residues" evidence="1">
    <location>
        <begin position="198"/>
        <end position="208"/>
    </location>
</feature>
<keyword evidence="4" id="KW-1185">Reference proteome</keyword>
<proteinExistence type="predicted"/>
<feature type="transmembrane region" description="Helical" evidence="2">
    <location>
        <begin position="14"/>
        <end position="37"/>
    </location>
</feature>
<keyword evidence="2" id="KW-0472">Membrane</keyword>
<feature type="region of interest" description="Disordered" evidence="1">
    <location>
        <begin position="174"/>
        <end position="212"/>
    </location>
</feature>
<keyword evidence="2" id="KW-0812">Transmembrane</keyword>
<dbReference type="EMBL" id="JAPCWZ010000002">
    <property type="protein sequence ID" value="KAK8877560.1"/>
    <property type="molecule type" value="Genomic_DNA"/>
</dbReference>
<organism evidence="3 4">
    <name type="scientific">Apiospora arundinis</name>
    <dbReference type="NCBI Taxonomy" id="335852"/>
    <lineage>
        <taxon>Eukaryota</taxon>
        <taxon>Fungi</taxon>
        <taxon>Dikarya</taxon>
        <taxon>Ascomycota</taxon>
        <taxon>Pezizomycotina</taxon>
        <taxon>Sordariomycetes</taxon>
        <taxon>Xylariomycetidae</taxon>
        <taxon>Amphisphaeriales</taxon>
        <taxon>Apiosporaceae</taxon>
        <taxon>Apiospora</taxon>
    </lineage>
</organism>
<name>A0ABR2JIL0_9PEZI</name>
<evidence type="ECO:0000256" key="1">
    <source>
        <dbReference type="SAM" id="MobiDB-lite"/>
    </source>
</evidence>
<reference evidence="3 4" key="1">
    <citation type="journal article" date="2024" name="IMA Fungus">
        <title>Apiospora arundinis, a panoply of carbohydrate-active enzymes and secondary metabolites.</title>
        <authorList>
            <person name="Sorensen T."/>
            <person name="Petersen C."/>
            <person name="Muurmann A.T."/>
            <person name="Christiansen J.V."/>
            <person name="Brundto M.L."/>
            <person name="Overgaard C.K."/>
            <person name="Boysen A.T."/>
            <person name="Wollenberg R.D."/>
            <person name="Larsen T.O."/>
            <person name="Sorensen J.L."/>
            <person name="Nielsen K.L."/>
            <person name="Sondergaard T.E."/>
        </authorList>
    </citation>
    <scope>NUCLEOTIDE SEQUENCE [LARGE SCALE GENOMIC DNA]</scope>
    <source>
        <strain evidence="3 4">AAU 773</strain>
    </source>
</reference>
<evidence type="ECO:0000313" key="3">
    <source>
        <dbReference type="EMBL" id="KAK8877560.1"/>
    </source>
</evidence>
<evidence type="ECO:0000313" key="4">
    <source>
        <dbReference type="Proteomes" id="UP001390339"/>
    </source>
</evidence>
<gene>
    <name evidence="3" type="ORF">PGQ11_002506</name>
</gene>
<evidence type="ECO:0000256" key="2">
    <source>
        <dbReference type="SAM" id="Phobius"/>
    </source>
</evidence>
<dbReference type="Proteomes" id="UP001390339">
    <property type="component" value="Unassembled WGS sequence"/>
</dbReference>
<accession>A0ABR2JIL0</accession>